<dbReference type="AlphaFoldDB" id="A0AAW9SI66"/>
<evidence type="ECO:0000313" key="2">
    <source>
        <dbReference type="Proteomes" id="UP001223646"/>
    </source>
</evidence>
<comment type="caution">
    <text evidence="1">The sequence shown here is derived from an EMBL/GenBank/DDBJ whole genome shotgun (WGS) entry which is preliminary data.</text>
</comment>
<evidence type="ECO:0000313" key="1">
    <source>
        <dbReference type="EMBL" id="MEO3716884.1"/>
    </source>
</evidence>
<accession>A0AAW9SI66</accession>
<gene>
    <name evidence="1" type="ORF">QP460_004690</name>
</gene>
<dbReference type="Gene3D" id="3.40.50.300">
    <property type="entry name" value="P-loop containing nucleotide triphosphate hydrolases"/>
    <property type="match status" value="1"/>
</dbReference>
<dbReference type="EMBL" id="JASOOY020000014">
    <property type="protein sequence ID" value="MEO3716884.1"/>
    <property type="molecule type" value="Genomic_DNA"/>
</dbReference>
<reference evidence="1" key="2">
    <citation type="submission" date="2024-05" db="EMBL/GenBank/DDBJ databases">
        <authorList>
            <person name="Wolfe A."/>
        </authorList>
    </citation>
    <scope>NUCLEOTIDE SEQUENCE</scope>
    <source>
        <strain evidence="1">UMB1064</strain>
    </source>
</reference>
<organism evidence="1 2">
    <name type="scientific">Corynebacterium amycolatum</name>
    <dbReference type="NCBI Taxonomy" id="43765"/>
    <lineage>
        <taxon>Bacteria</taxon>
        <taxon>Bacillati</taxon>
        <taxon>Actinomycetota</taxon>
        <taxon>Actinomycetes</taxon>
        <taxon>Mycobacteriales</taxon>
        <taxon>Corynebacteriaceae</taxon>
        <taxon>Corynebacterium</taxon>
    </lineage>
</organism>
<name>A0AAW9SI66_CORAY</name>
<dbReference type="Proteomes" id="UP001223646">
    <property type="component" value="Unassembled WGS sequence"/>
</dbReference>
<reference evidence="1" key="1">
    <citation type="submission" date="2023-05" db="EMBL/GenBank/DDBJ databases">
        <authorList>
            <person name="Du J."/>
        </authorList>
    </citation>
    <scope>NUCLEOTIDE SEQUENCE</scope>
    <source>
        <strain evidence="1">UMB1064</strain>
    </source>
</reference>
<evidence type="ECO:0008006" key="3">
    <source>
        <dbReference type="Google" id="ProtNLM"/>
    </source>
</evidence>
<sequence length="171" mass="19211">MILLIDGRSGSGKTTFSAKLHSILGWPVIHLEDVYPGWSGLQKASAAVAETILNPALPADERGYRRWDWYASEFAEWVPTPPDSSLIVEGCGAVTEANLAAARAIGDGNAWGVWVELDTQTRFARAMARDDHFEEHWDMWAEQESQHMAKHNPQQLVDWTINVPEQLTWKL</sequence>
<dbReference type="NCBIfam" id="NF005115">
    <property type="entry name" value="PRK06547.1"/>
    <property type="match status" value="1"/>
</dbReference>
<protein>
    <recommendedName>
        <fullName evidence="3">Para-aminobenzoate synthase</fullName>
    </recommendedName>
</protein>
<dbReference type="RefSeq" id="WP_049193649.1">
    <property type="nucleotide sequence ID" value="NZ_JAFJMG010000021.1"/>
</dbReference>
<dbReference type="SUPFAM" id="SSF52540">
    <property type="entry name" value="P-loop containing nucleoside triphosphate hydrolases"/>
    <property type="match status" value="1"/>
</dbReference>
<proteinExistence type="predicted"/>
<dbReference type="InterPro" id="IPR027417">
    <property type="entry name" value="P-loop_NTPase"/>
</dbReference>